<proteinExistence type="inferred from homology"/>
<keyword evidence="2" id="KW-0004">4Fe-4S</keyword>
<evidence type="ECO:0000256" key="1">
    <source>
        <dbReference type="ARBA" id="ARBA00001966"/>
    </source>
</evidence>
<dbReference type="SFLD" id="SFLDG01066">
    <property type="entry name" value="organic_radical-activating_enz"/>
    <property type="match status" value="1"/>
</dbReference>
<dbReference type="InterPro" id="IPR058240">
    <property type="entry name" value="rSAM_sf"/>
</dbReference>
<keyword evidence="6" id="KW-0411">Iron-sulfur</keyword>
<dbReference type="SUPFAM" id="SSF102114">
    <property type="entry name" value="Radical SAM enzymes"/>
    <property type="match status" value="1"/>
</dbReference>
<comment type="similarity">
    <text evidence="7">Belongs to the organic radical-activating enzymes family.</text>
</comment>
<dbReference type="Pfam" id="PF13353">
    <property type="entry name" value="Fer4_12"/>
    <property type="match status" value="1"/>
</dbReference>
<dbReference type="Proteomes" id="UP000617402">
    <property type="component" value="Unassembled WGS sequence"/>
</dbReference>
<keyword evidence="7" id="KW-0560">Oxidoreductase</keyword>
<dbReference type="InterPro" id="IPR034457">
    <property type="entry name" value="Organic_radical-activating"/>
</dbReference>
<accession>A0ABR7T7A6</accession>
<evidence type="ECO:0000256" key="4">
    <source>
        <dbReference type="ARBA" id="ARBA00022723"/>
    </source>
</evidence>
<gene>
    <name evidence="9" type="ORF">H1S01_19670</name>
</gene>
<evidence type="ECO:0000313" key="10">
    <source>
        <dbReference type="Proteomes" id="UP000617402"/>
    </source>
</evidence>
<comment type="caution">
    <text evidence="9">The sequence shown here is derived from an EMBL/GenBank/DDBJ whole genome shotgun (WGS) entry which is preliminary data.</text>
</comment>
<dbReference type="SFLD" id="SFLDF00299">
    <property type="entry name" value="anaerobic_ribonucleoside-triph"/>
    <property type="match status" value="1"/>
</dbReference>
<name>A0ABR7T7A6_HELCL</name>
<dbReference type="SFLD" id="SFLDG01063">
    <property type="entry name" value="activating_enzymes__group_1"/>
    <property type="match status" value="1"/>
</dbReference>
<dbReference type="EC" id="1.97.1.-" evidence="7"/>
<evidence type="ECO:0000256" key="2">
    <source>
        <dbReference type="ARBA" id="ARBA00022485"/>
    </source>
</evidence>
<evidence type="ECO:0000256" key="7">
    <source>
        <dbReference type="PIRNR" id="PIRNR000368"/>
    </source>
</evidence>
<evidence type="ECO:0000259" key="8">
    <source>
        <dbReference type="PROSITE" id="PS51918"/>
    </source>
</evidence>
<dbReference type="PIRSF" id="PIRSF000368">
    <property type="entry name" value="NrdG"/>
    <property type="match status" value="1"/>
</dbReference>
<sequence length="150" mass="16670">MPKVRIAGFNDFNTSDTDGIAFSIFFQGCHRRCPGCHNPELQSFDGGEEVDTDEIIQRIQANQRFYDAVVFVGGEPLEQPVALKALLAAVRSIGLSAWLYTGYYILTISDDIIDLCDVIIAGEYRQDLYTGGFPASSNQIVLDRRKEKVA</sequence>
<keyword evidence="5" id="KW-0408">Iron</keyword>
<dbReference type="PANTHER" id="PTHR30352">
    <property type="entry name" value="PYRUVATE FORMATE-LYASE-ACTIVATING ENZYME"/>
    <property type="match status" value="1"/>
</dbReference>
<evidence type="ECO:0000313" key="9">
    <source>
        <dbReference type="EMBL" id="MBC9786663.1"/>
    </source>
</evidence>
<dbReference type="Gene3D" id="3.20.20.70">
    <property type="entry name" value="Aldolase class I"/>
    <property type="match status" value="1"/>
</dbReference>
<dbReference type="PROSITE" id="PS51257">
    <property type="entry name" value="PROKAR_LIPOPROTEIN"/>
    <property type="match status" value="1"/>
</dbReference>
<comment type="function">
    <text evidence="7">Activation of anaerobic ribonucleoside-triphosphate reductase under anaerobic conditions by generation of an organic free radical, using S-adenosylmethionine and reduced flavodoxin as cosubstrates to produce 5'-deoxy-adenosine.</text>
</comment>
<dbReference type="PANTHER" id="PTHR30352:SF2">
    <property type="entry name" value="ANAEROBIC RIBONUCLEOSIDE-TRIPHOSPHATE REDUCTASE-ACTIVATING PROTEIN"/>
    <property type="match status" value="1"/>
</dbReference>
<dbReference type="InterPro" id="IPR013785">
    <property type="entry name" value="Aldolase_TIM"/>
</dbReference>
<reference evidence="9 10" key="1">
    <citation type="submission" date="2020-07" db="EMBL/GenBank/DDBJ databases">
        <title>Draft whole-genome sequence of Heliobacterium chlorum DSM 3682, type strain.</title>
        <authorList>
            <person name="Kyndt J.A."/>
            <person name="Meyer T.E."/>
            <person name="Imhoff J.F."/>
        </authorList>
    </citation>
    <scope>NUCLEOTIDE SEQUENCE [LARGE SCALE GENOMIC DNA]</scope>
    <source>
        <strain evidence="9 10">DSM 3682</strain>
    </source>
</reference>
<keyword evidence="10" id="KW-1185">Reference proteome</keyword>
<dbReference type="PROSITE" id="PS51918">
    <property type="entry name" value="RADICAL_SAM"/>
    <property type="match status" value="1"/>
</dbReference>
<comment type="cofactor">
    <cofactor evidence="1">
        <name>[4Fe-4S] cluster</name>
        <dbReference type="ChEBI" id="CHEBI:49883"/>
    </cofactor>
</comment>
<dbReference type="InterPro" id="IPR012837">
    <property type="entry name" value="NrdG"/>
</dbReference>
<evidence type="ECO:0000256" key="6">
    <source>
        <dbReference type="ARBA" id="ARBA00023014"/>
    </source>
</evidence>
<dbReference type="InterPro" id="IPR007197">
    <property type="entry name" value="rSAM"/>
</dbReference>
<evidence type="ECO:0000256" key="3">
    <source>
        <dbReference type="ARBA" id="ARBA00022691"/>
    </source>
</evidence>
<keyword evidence="3" id="KW-0949">S-adenosyl-L-methionine</keyword>
<protein>
    <recommendedName>
        <fullName evidence="7">Anaerobic ribonucleoside-triphosphate reductase-activating protein</fullName>
        <ecNumber evidence="7">1.97.1.-</ecNumber>
    </recommendedName>
</protein>
<evidence type="ECO:0000256" key="5">
    <source>
        <dbReference type="ARBA" id="ARBA00023004"/>
    </source>
</evidence>
<dbReference type="EMBL" id="JACVHF010000063">
    <property type="protein sequence ID" value="MBC9786663.1"/>
    <property type="molecule type" value="Genomic_DNA"/>
</dbReference>
<feature type="domain" description="Radical SAM core" evidence="8">
    <location>
        <begin position="15"/>
        <end position="150"/>
    </location>
</feature>
<keyword evidence="4" id="KW-0479">Metal-binding</keyword>
<dbReference type="SFLD" id="SFLDS00029">
    <property type="entry name" value="Radical_SAM"/>
    <property type="match status" value="1"/>
</dbReference>
<organism evidence="9 10">
    <name type="scientific">Heliobacterium chlorum</name>
    <dbReference type="NCBI Taxonomy" id="2698"/>
    <lineage>
        <taxon>Bacteria</taxon>
        <taxon>Bacillati</taxon>
        <taxon>Bacillota</taxon>
        <taxon>Clostridia</taxon>
        <taxon>Eubacteriales</taxon>
        <taxon>Heliobacteriaceae</taxon>
        <taxon>Heliobacterium</taxon>
    </lineage>
</organism>
<dbReference type="CDD" id="cd01335">
    <property type="entry name" value="Radical_SAM"/>
    <property type="match status" value="1"/>
</dbReference>